<dbReference type="KEGG" id="cic:CICLE_v10027488mg"/>
<feature type="domain" description="Exonuclease" evidence="4">
    <location>
        <begin position="15"/>
        <end position="183"/>
    </location>
</feature>
<dbReference type="InterPro" id="IPR013520">
    <property type="entry name" value="Ribonucl_H"/>
</dbReference>
<evidence type="ECO:0000259" key="4">
    <source>
        <dbReference type="SMART" id="SM00479"/>
    </source>
</evidence>
<dbReference type="InterPro" id="IPR047201">
    <property type="entry name" value="ERI-1_3'hExo-like"/>
</dbReference>
<dbReference type="Proteomes" id="UP000030687">
    <property type="component" value="Unassembled WGS sequence"/>
</dbReference>
<evidence type="ECO:0000313" key="5">
    <source>
        <dbReference type="EMBL" id="ESR39698.1"/>
    </source>
</evidence>
<protein>
    <recommendedName>
        <fullName evidence="4">Exonuclease domain-containing protein</fullName>
    </recommendedName>
</protein>
<dbReference type="SUPFAM" id="SSF53098">
    <property type="entry name" value="Ribonuclease H-like"/>
    <property type="match status" value="1"/>
</dbReference>
<proteinExistence type="predicted"/>
<keyword evidence="1" id="KW-0540">Nuclease</keyword>
<dbReference type="AlphaFoldDB" id="V4RXQ1"/>
<feature type="non-terminal residue" evidence="5">
    <location>
        <position position="1"/>
    </location>
</feature>
<dbReference type="CDD" id="cd06133">
    <property type="entry name" value="ERI-1_3'hExo_like"/>
    <property type="match status" value="1"/>
</dbReference>
<dbReference type="InterPro" id="IPR036397">
    <property type="entry name" value="RNaseH_sf"/>
</dbReference>
<gene>
    <name evidence="5" type="ORF">CICLE_v10027488mg</name>
</gene>
<dbReference type="GO" id="GO:0000175">
    <property type="term" value="F:3'-5'-RNA exonuclease activity"/>
    <property type="evidence" value="ECO:0007669"/>
    <property type="project" value="InterPro"/>
</dbReference>
<keyword evidence="2" id="KW-0378">Hydrolase</keyword>
<evidence type="ECO:0000256" key="1">
    <source>
        <dbReference type="ARBA" id="ARBA00022722"/>
    </source>
</evidence>
<evidence type="ECO:0000256" key="2">
    <source>
        <dbReference type="ARBA" id="ARBA00022801"/>
    </source>
</evidence>
<dbReference type="PANTHER" id="PTHR23044">
    <property type="entry name" value="3'-5' EXONUCLEASE ERI1-RELATED"/>
    <property type="match status" value="1"/>
</dbReference>
<dbReference type="InterPro" id="IPR012337">
    <property type="entry name" value="RNaseH-like_sf"/>
</dbReference>
<dbReference type="OMA" id="DAMNTAC"/>
<dbReference type="eggNOG" id="KOG0542">
    <property type="taxonomic scope" value="Eukaryota"/>
</dbReference>
<keyword evidence="6" id="KW-1185">Reference proteome</keyword>
<dbReference type="Pfam" id="PF00929">
    <property type="entry name" value="RNase_T"/>
    <property type="match status" value="1"/>
</dbReference>
<dbReference type="EMBL" id="KI536925">
    <property type="protein sequence ID" value="ESR39698.1"/>
    <property type="molecule type" value="Genomic_DNA"/>
</dbReference>
<dbReference type="SMART" id="SM00479">
    <property type="entry name" value="EXOIII"/>
    <property type="match status" value="1"/>
</dbReference>
<dbReference type="GO" id="GO:0003676">
    <property type="term" value="F:nucleic acid binding"/>
    <property type="evidence" value="ECO:0007669"/>
    <property type="project" value="InterPro"/>
</dbReference>
<organism evidence="5 6">
    <name type="scientific">Citrus clementina</name>
    <name type="common">Clementine</name>
    <name type="synonym">Citrus deliciosa x Citrus sinensis</name>
    <dbReference type="NCBI Taxonomy" id="85681"/>
    <lineage>
        <taxon>Eukaryota</taxon>
        <taxon>Viridiplantae</taxon>
        <taxon>Streptophyta</taxon>
        <taxon>Embryophyta</taxon>
        <taxon>Tracheophyta</taxon>
        <taxon>Spermatophyta</taxon>
        <taxon>Magnoliopsida</taxon>
        <taxon>eudicotyledons</taxon>
        <taxon>Gunneridae</taxon>
        <taxon>Pentapetalae</taxon>
        <taxon>rosids</taxon>
        <taxon>malvids</taxon>
        <taxon>Sapindales</taxon>
        <taxon>Rutaceae</taxon>
        <taxon>Aurantioideae</taxon>
        <taxon>Citrus</taxon>
    </lineage>
</organism>
<keyword evidence="3" id="KW-0269">Exonuclease</keyword>
<reference evidence="5 6" key="1">
    <citation type="submission" date="2013-10" db="EMBL/GenBank/DDBJ databases">
        <authorList>
            <consortium name="International Citrus Genome Consortium"/>
            <person name="Jenkins J."/>
            <person name="Schmutz J."/>
            <person name="Prochnik S."/>
            <person name="Rokhsar D."/>
            <person name="Gmitter F."/>
            <person name="Ollitrault P."/>
            <person name="Machado M."/>
            <person name="Talon M."/>
            <person name="Wincker P."/>
            <person name="Jaillon O."/>
            <person name="Morgante M."/>
        </authorList>
    </citation>
    <scope>NUCLEOTIDE SEQUENCE</scope>
    <source>
        <strain evidence="6">cv. Clemenules</strain>
    </source>
</reference>
<dbReference type="PANTHER" id="PTHR23044:SF61">
    <property type="entry name" value="3'-5' EXORIBONUCLEASE 1-RELATED"/>
    <property type="match status" value="1"/>
</dbReference>
<dbReference type="STRING" id="85681.V4RXQ1"/>
<name>V4RXQ1_CITCL</name>
<accession>V4RXQ1</accession>
<sequence length="279" mass="31869">FQDFPNPFLLQGFEYYVVIDFEATCDKERNLHPQGIIEFPSVVVSGVTGDIIACFQTYVRPTFDPLLTDFCKELTGIQQHQVDNGVTLGEALYFHDKWLLQMGLSNTNFSVVAWSDWDCQVMLESECRIKKIQKPAYFNRWINLRVPISKAVELVWHGRAHWGLDDSINMARFLAVIMQRGFKFSITKSLTPPQAITQDSPITSNRHHQFLVLQRMCTFQHTSRNPAEVEEFRCCFCGAKSFKKIIRKPGPKCGSFFFGCGNLTPNKGASCNYFHSATA</sequence>
<evidence type="ECO:0000313" key="6">
    <source>
        <dbReference type="Proteomes" id="UP000030687"/>
    </source>
</evidence>
<dbReference type="InterPro" id="IPR051274">
    <property type="entry name" value="3-5_Exoribonuclease"/>
</dbReference>
<dbReference type="InParanoid" id="V4RXQ1"/>
<dbReference type="Gramene" id="ESR39698">
    <property type="protein sequence ID" value="ESR39698"/>
    <property type="gene ID" value="CICLE_v10027488mg"/>
</dbReference>
<dbReference type="Gene3D" id="3.30.420.10">
    <property type="entry name" value="Ribonuclease H-like superfamily/Ribonuclease H"/>
    <property type="match status" value="1"/>
</dbReference>
<evidence type="ECO:0000256" key="3">
    <source>
        <dbReference type="ARBA" id="ARBA00022839"/>
    </source>
</evidence>